<name>A0A1Q9EYC2_SYMMI</name>
<evidence type="ECO:0000256" key="1">
    <source>
        <dbReference type="SAM" id="Coils"/>
    </source>
</evidence>
<dbReference type="EMBL" id="LSRX01000043">
    <property type="protein sequence ID" value="OLQ12448.1"/>
    <property type="molecule type" value="Genomic_DNA"/>
</dbReference>
<feature type="transmembrane region" description="Helical" evidence="2">
    <location>
        <begin position="12"/>
        <end position="34"/>
    </location>
</feature>
<organism evidence="3 4">
    <name type="scientific">Symbiodinium microadriaticum</name>
    <name type="common">Dinoflagellate</name>
    <name type="synonym">Zooxanthella microadriatica</name>
    <dbReference type="NCBI Taxonomy" id="2951"/>
    <lineage>
        <taxon>Eukaryota</taxon>
        <taxon>Sar</taxon>
        <taxon>Alveolata</taxon>
        <taxon>Dinophyceae</taxon>
        <taxon>Suessiales</taxon>
        <taxon>Symbiodiniaceae</taxon>
        <taxon>Symbiodinium</taxon>
    </lineage>
</organism>
<reference evidence="3 4" key="1">
    <citation type="submission" date="2016-02" db="EMBL/GenBank/DDBJ databases">
        <title>Genome analysis of coral dinoflagellate symbionts highlights evolutionary adaptations to a symbiotic lifestyle.</title>
        <authorList>
            <person name="Aranda M."/>
            <person name="Li Y."/>
            <person name="Liew Y.J."/>
            <person name="Baumgarten S."/>
            <person name="Simakov O."/>
            <person name="Wilson M."/>
            <person name="Piel J."/>
            <person name="Ashoor H."/>
            <person name="Bougouffa S."/>
            <person name="Bajic V.B."/>
            <person name="Ryu T."/>
            <person name="Ravasi T."/>
            <person name="Bayer T."/>
            <person name="Micklem G."/>
            <person name="Kim H."/>
            <person name="Bhak J."/>
            <person name="Lajeunesse T.C."/>
            <person name="Voolstra C.R."/>
        </authorList>
    </citation>
    <scope>NUCLEOTIDE SEQUENCE [LARGE SCALE GENOMIC DNA]</scope>
    <source>
        <strain evidence="3 4">CCMP2467</strain>
    </source>
</reference>
<gene>
    <name evidence="3" type="ORF">AK812_SmicGene3643</name>
</gene>
<evidence type="ECO:0000313" key="3">
    <source>
        <dbReference type="EMBL" id="OLQ12448.1"/>
    </source>
</evidence>
<accession>A0A1Q9EYC2</accession>
<proteinExistence type="predicted"/>
<dbReference type="AlphaFoldDB" id="A0A1Q9EYC2"/>
<protein>
    <submittedName>
        <fullName evidence="3">Uncharacterized protein</fullName>
    </submittedName>
</protein>
<evidence type="ECO:0000313" key="4">
    <source>
        <dbReference type="Proteomes" id="UP000186817"/>
    </source>
</evidence>
<keyword evidence="2" id="KW-0472">Membrane</keyword>
<keyword evidence="2" id="KW-0812">Transmembrane</keyword>
<keyword evidence="1" id="KW-0175">Coiled coil</keyword>
<comment type="caution">
    <text evidence="3">The sequence shown here is derived from an EMBL/GenBank/DDBJ whole genome shotgun (WGS) entry which is preliminary data.</text>
</comment>
<keyword evidence="4" id="KW-1185">Reference proteome</keyword>
<feature type="coiled-coil region" evidence="1">
    <location>
        <begin position="104"/>
        <end position="131"/>
    </location>
</feature>
<evidence type="ECO:0000256" key="2">
    <source>
        <dbReference type="SAM" id="Phobius"/>
    </source>
</evidence>
<keyword evidence="2" id="KW-1133">Transmembrane helix</keyword>
<sequence length="145" mass="15995">MLAMNSEYQCRLGGQTLCAAAIYLADVSFLLAAASRPTVFWLSSRAGSPLPNSCCSSVMQRSETQGLASFDGRVEQILLRRAADAEARCRRIMEGKRQAITERQLQLQSQVTAAEEALRREKEAALELQTEVSLERWELQQSAGG</sequence>
<dbReference type="Proteomes" id="UP000186817">
    <property type="component" value="Unassembled WGS sequence"/>
</dbReference>